<proteinExistence type="predicted"/>
<dbReference type="KEGG" id="gji:H1R19_00435"/>
<accession>A0A7D7LTG4</accession>
<protein>
    <submittedName>
        <fullName evidence="1">Uncharacterized protein</fullName>
    </submittedName>
</protein>
<gene>
    <name evidence="1" type="ORF">H1R19_00435</name>
</gene>
<evidence type="ECO:0000313" key="1">
    <source>
        <dbReference type="EMBL" id="QMT01717.1"/>
    </source>
</evidence>
<dbReference type="AlphaFoldDB" id="A0A7D7LTG4"/>
<dbReference type="Proteomes" id="UP000515663">
    <property type="component" value="Chromosome"/>
</dbReference>
<dbReference type="RefSeq" id="WP_188330676.1">
    <property type="nucleotide sequence ID" value="NZ_CP059491.1"/>
</dbReference>
<evidence type="ECO:0000313" key="2">
    <source>
        <dbReference type="Proteomes" id="UP000515663"/>
    </source>
</evidence>
<organism evidence="1 2">
    <name type="scientific">Gordonia jinghuaiqii</name>
    <dbReference type="NCBI Taxonomy" id="2758710"/>
    <lineage>
        <taxon>Bacteria</taxon>
        <taxon>Bacillati</taxon>
        <taxon>Actinomycetota</taxon>
        <taxon>Actinomycetes</taxon>
        <taxon>Mycobacteriales</taxon>
        <taxon>Gordoniaceae</taxon>
        <taxon>Gordonia</taxon>
    </lineage>
</organism>
<reference evidence="2" key="1">
    <citation type="submission" date="2020-07" db="EMBL/GenBank/DDBJ databases">
        <title>novel species isolated from the respiratory tract of Marmot.</title>
        <authorList>
            <person name="Zhang G."/>
        </authorList>
    </citation>
    <scope>NUCLEOTIDE SEQUENCE [LARGE SCALE GENOMIC DNA]</scope>
    <source>
        <strain evidence="2">686</strain>
    </source>
</reference>
<keyword evidence="2" id="KW-1185">Reference proteome</keyword>
<dbReference type="EMBL" id="CP059491">
    <property type="protein sequence ID" value="QMT01717.1"/>
    <property type="molecule type" value="Genomic_DNA"/>
</dbReference>
<sequence length="84" mass="9079">MDVRIDGCDAVSVGDADTEDVRIVTHDKLLPYLPGILRLNGIGWVEGTTVHLDPSWSGWCEIASAQGRKVTIPETATIFTTPVT</sequence>
<name>A0A7D7LTG4_9ACTN</name>